<dbReference type="STRING" id="1918946.VPAL9027_00734"/>
<organism evidence="8 9">
    <name type="scientific">Vibrio palustris</name>
    <dbReference type="NCBI Taxonomy" id="1918946"/>
    <lineage>
        <taxon>Bacteria</taxon>
        <taxon>Pseudomonadati</taxon>
        <taxon>Pseudomonadota</taxon>
        <taxon>Gammaproteobacteria</taxon>
        <taxon>Vibrionales</taxon>
        <taxon>Vibrionaceae</taxon>
        <taxon>Vibrio</taxon>
    </lineage>
</organism>
<dbReference type="PANTHER" id="PTHR35007">
    <property type="entry name" value="INTEGRAL MEMBRANE PROTEIN-RELATED"/>
    <property type="match status" value="1"/>
</dbReference>
<gene>
    <name evidence="8" type="ORF">VPAL9027_00734</name>
</gene>
<feature type="domain" description="Type II secretion system protein GspF" evidence="7">
    <location>
        <begin position="142"/>
        <end position="266"/>
    </location>
</feature>
<name>A0A1R4B1J8_9VIBR</name>
<feature type="transmembrane region" description="Helical" evidence="6">
    <location>
        <begin position="108"/>
        <end position="126"/>
    </location>
</feature>
<evidence type="ECO:0000256" key="4">
    <source>
        <dbReference type="ARBA" id="ARBA00022989"/>
    </source>
</evidence>
<keyword evidence="4 6" id="KW-1133">Transmembrane helix</keyword>
<evidence type="ECO:0000256" key="6">
    <source>
        <dbReference type="SAM" id="Phobius"/>
    </source>
</evidence>
<evidence type="ECO:0000256" key="5">
    <source>
        <dbReference type="ARBA" id="ARBA00023136"/>
    </source>
</evidence>
<feature type="transmembrane region" description="Helical" evidence="6">
    <location>
        <begin position="6"/>
        <end position="23"/>
    </location>
</feature>
<evidence type="ECO:0000256" key="2">
    <source>
        <dbReference type="ARBA" id="ARBA00022475"/>
    </source>
</evidence>
<sequence>MIYLLIIVLGIIALIYIAFSNRSSKKKRISYLQEFNNTEYVGTMSTSEQAINLSSLLDRSFLEDIALRWENFKKQMGKQAEIKIVIVMLVLFVAAIFFNRTFLRASPLLVTPIFMFLGAVMFYRWMQNRERKLFESQFPDALNMMTSAVSSGESVMHAILYVGDKLDGDIGKEFNIMGRRLQLGEMPDEVFRKSCRRYPYPSFYFFVITLRANMQRGGQLKDVMHRLNRTMFNARSIEKKKFALTSEARTSAKIVAAIPFIFLFVLQFLSPENYEFVMTNDSGRNILYYVIISEAIGIGIVWMLMKSVK</sequence>
<dbReference type="RefSeq" id="WP_077312410.1">
    <property type="nucleotide sequence ID" value="NZ_AP024887.1"/>
</dbReference>
<dbReference type="Proteomes" id="UP000189475">
    <property type="component" value="Unassembled WGS sequence"/>
</dbReference>
<dbReference type="PANTHER" id="PTHR35007:SF2">
    <property type="entry name" value="PILUS ASSEMBLE PROTEIN"/>
    <property type="match status" value="1"/>
</dbReference>
<dbReference type="AlphaFoldDB" id="A0A1R4B1J8"/>
<keyword evidence="3 6" id="KW-0812">Transmembrane</keyword>
<evidence type="ECO:0000256" key="1">
    <source>
        <dbReference type="ARBA" id="ARBA00004651"/>
    </source>
</evidence>
<evidence type="ECO:0000256" key="3">
    <source>
        <dbReference type="ARBA" id="ARBA00022692"/>
    </source>
</evidence>
<evidence type="ECO:0000259" key="7">
    <source>
        <dbReference type="Pfam" id="PF00482"/>
    </source>
</evidence>
<reference evidence="8 9" key="1">
    <citation type="submission" date="2017-02" db="EMBL/GenBank/DDBJ databases">
        <authorList>
            <person name="Peterson S.W."/>
        </authorList>
    </citation>
    <scope>NUCLEOTIDE SEQUENCE [LARGE SCALE GENOMIC DNA]</scope>
    <source>
        <strain evidence="8 9">CECT 9027</strain>
    </source>
</reference>
<feature type="transmembrane region" description="Helical" evidence="6">
    <location>
        <begin position="286"/>
        <end position="305"/>
    </location>
</feature>
<dbReference type="OrthoDB" id="5611741at2"/>
<accession>A0A1R4B1J8</accession>
<dbReference type="EMBL" id="FUFT01000002">
    <property type="protein sequence ID" value="SJL82794.1"/>
    <property type="molecule type" value="Genomic_DNA"/>
</dbReference>
<protein>
    <submittedName>
        <fullName evidence="8">Bacterial type II secretion system protein F domain protein</fullName>
    </submittedName>
</protein>
<feature type="transmembrane region" description="Helical" evidence="6">
    <location>
        <begin position="250"/>
        <end position="270"/>
    </location>
</feature>
<feature type="transmembrane region" description="Helical" evidence="6">
    <location>
        <begin position="82"/>
        <end position="102"/>
    </location>
</feature>
<dbReference type="GO" id="GO:0005886">
    <property type="term" value="C:plasma membrane"/>
    <property type="evidence" value="ECO:0007669"/>
    <property type="project" value="UniProtKB-SubCell"/>
</dbReference>
<dbReference type="Pfam" id="PF00482">
    <property type="entry name" value="T2SSF"/>
    <property type="match status" value="1"/>
</dbReference>
<dbReference type="InterPro" id="IPR018076">
    <property type="entry name" value="T2SS_GspF_dom"/>
</dbReference>
<evidence type="ECO:0000313" key="8">
    <source>
        <dbReference type="EMBL" id="SJL82794.1"/>
    </source>
</evidence>
<proteinExistence type="predicted"/>
<keyword evidence="5 6" id="KW-0472">Membrane</keyword>
<keyword evidence="9" id="KW-1185">Reference proteome</keyword>
<evidence type="ECO:0000313" key="9">
    <source>
        <dbReference type="Proteomes" id="UP000189475"/>
    </source>
</evidence>
<keyword evidence="2" id="KW-1003">Cell membrane</keyword>
<comment type="subcellular location">
    <subcellularLocation>
        <location evidence="1">Cell membrane</location>
        <topology evidence="1">Multi-pass membrane protein</topology>
    </subcellularLocation>
</comment>